<organism evidence="1 2">
    <name type="scientific">Solanum tuberosum</name>
    <name type="common">Potato</name>
    <dbReference type="NCBI Taxonomy" id="4113"/>
    <lineage>
        <taxon>Eukaryota</taxon>
        <taxon>Viridiplantae</taxon>
        <taxon>Streptophyta</taxon>
        <taxon>Embryophyta</taxon>
        <taxon>Tracheophyta</taxon>
        <taxon>Spermatophyta</taxon>
        <taxon>Magnoliopsida</taxon>
        <taxon>eudicotyledons</taxon>
        <taxon>Gunneridae</taxon>
        <taxon>Pentapetalae</taxon>
        <taxon>asterids</taxon>
        <taxon>lamiids</taxon>
        <taxon>Solanales</taxon>
        <taxon>Solanaceae</taxon>
        <taxon>Solanoideae</taxon>
        <taxon>Solaneae</taxon>
        <taxon>Solanum</taxon>
    </lineage>
</organism>
<accession>A0ABQ7WS53</accession>
<reference evidence="1 2" key="1">
    <citation type="journal article" date="2021" name="bioRxiv">
        <title>Chromosome-scale and haplotype-resolved genome assembly of a tetraploid potato cultivar.</title>
        <authorList>
            <person name="Sun H."/>
            <person name="Jiao W.-B."/>
            <person name="Krause K."/>
            <person name="Campoy J.A."/>
            <person name="Goel M."/>
            <person name="Folz-Donahue K."/>
            <person name="Kukat C."/>
            <person name="Huettel B."/>
            <person name="Schneeberger K."/>
        </authorList>
    </citation>
    <scope>NUCLEOTIDE SEQUENCE [LARGE SCALE GENOMIC DNA]</scope>
    <source>
        <strain evidence="1">SolTubOtavaFocal</strain>
        <tissue evidence="1">Leaves</tissue>
    </source>
</reference>
<proteinExistence type="predicted"/>
<protein>
    <submittedName>
        <fullName evidence="1">Uncharacterized protein</fullName>
    </submittedName>
</protein>
<sequence>MMNCSIKDALVAEEYFFRSHPEVDPCEDLTDDDIRTKPWVPNLLYLCQKSHFKFTSEDGLHKYTSCGNKAHEMALQQVKPSRIAAPNLSVLDWEQVVRLAPVVEKTTASGSNVGSSWRISSIFEHGPCFLNDPLETGKSDQKRSTQCGSSRNFIGIGSGVFIFKRKPPRRDVATRFTKLSEKKFKILEELPLDAETVERHLVLIGG</sequence>
<evidence type="ECO:0000313" key="2">
    <source>
        <dbReference type="Proteomes" id="UP000826656"/>
    </source>
</evidence>
<evidence type="ECO:0000313" key="1">
    <source>
        <dbReference type="EMBL" id="KAH0783559.1"/>
    </source>
</evidence>
<gene>
    <name evidence="1" type="ORF">KY290_003157</name>
</gene>
<comment type="caution">
    <text evidence="1">The sequence shown here is derived from an EMBL/GenBank/DDBJ whole genome shotgun (WGS) entry which is preliminary data.</text>
</comment>
<name>A0ABQ7WS53_SOLTU</name>
<dbReference type="Proteomes" id="UP000826656">
    <property type="component" value="Unassembled WGS sequence"/>
</dbReference>
<dbReference type="EMBL" id="JAIVGD010000001">
    <property type="protein sequence ID" value="KAH0783559.1"/>
    <property type="molecule type" value="Genomic_DNA"/>
</dbReference>
<keyword evidence="2" id="KW-1185">Reference proteome</keyword>